<keyword evidence="8" id="KW-1185">Reference proteome</keyword>
<evidence type="ECO:0000256" key="4">
    <source>
        <dbReference type="SAM" id="SignalP"/>
    </source>
</evidence>
<evidence type="ECO:0000256" key="2">
    <source>
        <dbReference type="ARBA" id="ARBA00005989"/>
    </source>
</evidence>
<dbReference type="GO" id="GO:0042597">
    <property type="term" value="C:periplasmic space"/>
    <property type="evidence" value="ECO:0007669"/>
    <property type="project" value="UniProtKB-SubCell"/>
</dbReference>
<dbReference type="InterPro" id="IPR038352">
    <property type="entry name" value="Imelysin_sf"/>
</dbReference>
<evidence type="ECO:0000313" key="8">
    <source>
        <dbReference type="Proteomes" id="UP000186218"/>
    </source>
</evidence>
<dbReference type="OrthoDB" id="7348379at2"/>
<dbReference type="Pfam" id="PF09375">
    <property type="entry name" value="Peptidase_M75"/>
    <property type="match status" value="1"/>
</dbReference>
<keyword evidence="3 4" id="KW-0732">Signal</keyword>
<dbReference type="Proteomes" id="UP000186218">
    <property type="component" value="Unassembled WGS sequence"/>
</dbReference>
<feature type="chain" id="PRO_5038544452" evidence="4">
    <location>
        <begin position="21"/>
        <end position="397"/>
    </location>
</feature>
<comment type="similarity">
    <text evidence="2">Belongs to the EfeM/EfeO family.</text>
</comment>
<dbReference type="CDD" id="cd14656">
    <property type="entry name" value="Imelysin-like_EfeO"/>
    <property type="match status" value="1"/>
</dbReference>
<evidence type="ECO:0000259" key="5">
    <source>
        <dbReference type="Pfam" id="PF09375"/>
    </source>
</evidence>
<gene>
    <name evidence="7" type="ORF">SAMN05445060_0816</name>
</gene>
<dbReference type="PROSITE" id="PS51257">
    <property type="entry name" value="PROKAR_LIPOPROTEIN"/>
    <property type="match status" value="1"/>
</dbReference>
<dbReference type="RefSeq" id="WP_076476792.1">
    <property type="nucleotide sequence ID" value="NZ_FTNT01000002.1"/>
</dbReference>
<evidence type="ECO:0000259" key="6">
    <source>
        <dbReference type="Pfam" id="PF13473"/>
    </source>
</evidence>
<evidence type="ECO:0000256" key="1">
    <source>
        <dbReference type="ARBA" id="ARBA00004418"/>
    </source>
</evidence>
<dbReference type="Gene3D" id="1.20.1420.20">
    <property type="entry name" value="M75 peptidase, HXXE motif"/>
    <property type="match status" value="1"/>
</dbReference>
<name>A0A1N7DPU9_9NOCA</name>
<dbReference type="AlphaFoldDB" id="A0A1N7DPU9"/>
<dbReference type="InterPro" id="IPR028096">
    <property type="entry name" value="EfeO_Cupredoxin"/>
</dbReference>
<dbReference type="EMBL" id="FTNT01000002">
    <property type="protein sequence ID" value="SIR77867.1"/>
    <property type="molecule type" value="Genomic_DNA"/>
</dbReference>
<accession>A0A1N7DPU9</accession>
<dbReference type="InterPro" id="IPR053377">
    <property type="entry name" value="Iron_uptake_EfeM/EfeO"/>
</dbReference>
<evidence type="ECO:0000313" key="7">
    <source>
        <dbReference type="EMBL" id="SIR77867.1"/>
    </source>
</evidence>
<dbReference type="InterPro" id="IPR018976">
    <property type="entry name" value="Imelysin-like"/>
</dbReference>
<organism evidence="7 8">
    <name type="scientific">Williamsia sterculiae</name>
    <dbReference type="NCBI Taxonomy" id="1344003"/>
    <lineage>
        <taxon>Bacteria</taxon>
        <taxon>Bacillati</taxon>
        <taxon>Actinomycetota</taxon>
        <taxon>Actinomycetes</taxon>
        <taxon>Mycobacteriales</taxon>
        <taxon>Nocardiaceae</taxon>
        <taxon>Williamsia</taxon>
    </lineage>
</organism>
<comment type="subcellular location">
    <subcellularLocation>
        <location evidence="1">Periplasm</location>
    </subcellularLocation>
</comment>
<dbReference type="InterPro" id="IPR034981">
    <property type="entry name" value="Imelysin-like_EfeO/Algp7"/>
</dbReference>
<dbReference type="NCBIfam" id="NF041757">
    <property type="entry name" value="EfeO"/>
    <property type="match status" value="1"/>
</dbReference>
<feature type="signal peptide" evidence="4">
    <location>
        <begin position="1"/>
        <end position="20"/>
    </location>
</feature>
<dbReference type="InterPro" id="IPR050894">
    <property type="entry name" value="EfeM/EfeO_iron_uptake"/>
</dbReference>
<evidence type="ECO:0000256" key="3">
    <source>
        <dbReference type="ARBA" id="ARBA00022729"/>
    </source>
</evidence>
<sequence>MRAGPVLAVGAAAITVVALAGCSDSGDSSSSSNGTKTVKVEMTNDGCKATPDKVDAGPVTFAITNTNAAAVSEVELIKDNRILAERENIAPGMASVSFSQKLDGGSYQLYCPGATNEKTTFTVSGQAAEATGSVADQLKQASSEYKQYVVTQVNSLADYTQTLVTAVDQNNLAAAKDAYPKARPYYERIEPVAGAFCTDGSTDCSDKASVSLDFAVDARPDAVGPGDKWAGFHVLEKQIYQANNLDNMKAVADELLKNVQQLKSVVNEPKFGFAPADIVNGAGDLLDEVSTTKLTGEEEAYSHIDILDMQANIEGSEQAFAVVKPALNEIDPQLTGTITAAFAKVDSLIDSFRDASQPGGFKVFTSVSDQDKKNMAEAIVAVKDPLAQAGGKIAAAS</sequence>
<dbReference type="PANTHER" id="PTHR39192">
    <property type="entry name" value="IRON UPTAKE SYSTEM COMPONENT EFEO"/>
    <property type="match status" value="1"/>
</dbReference>
<dbReference type="STRING" id="1344003.SAMN05445060_0816"/>
<dbReference type="PANTHER" id="PTHR39192:SF1">
    <property type="entry name" value="IRON UPTAKE SYSTEM COMPONENT EFEO"/>
    <property type="match status" value="1"/>
</dbReference>
<dbReference type="Pfam" id="PF13473">
    <property type="entry name" value="Cupredoxin_1"/>
    <property type="match status" value="1"/>
</dbReference>
<feature type="domain" description="EfeO-type cupredoxin-like" evidence="6">
    <location>
        <begin position="19"/>
        <end position="122"/>
    </location>
</feature>
<proteinExistence type="inferred from homology"/>
<feature type="domain" description="Imelysin-like" evidence="5">
    <location>
        <begin position="143"/>
        <end position="388"/>
    </location>
</feature>
<protein>
    <submittedName>
        <fullName evidence="7">Iron uptake system component EfeO</fullName>
    </submittedName>
</protein>
<reference evidence="7 8" key="1">
    <citation type="submission" date="2017-01" db="EMBL/GenBank/DDBJ databases">
        <authorList>
            <person name="Mah S.A."/>
            <person name="Swanson W.J."/>
            <person name="Moy G.W."/>
            <person name="Vacquier V.D."/>
        </authorList>
    </citation>
    <scope>NUCLEOTIDE SEQUENCE [LARGE SCALE GENOMIC DNA]</scope>
    <source>
        <strain evidence="7 8">CPCC 203464</strain>
    </source>
</reference>